<dbReference type="OrthoDB" id="1436925at2"/>
<keyword evidence="1" id="KW-0732">Signal</keyword>
<gene>
    <name evidence="2" type="ORF">C8N28_0581</name>
</gene>
<accession>A0A4R1M081</accession>
<evidence type="ECO:0000313" key="2">
    <source>
        <dbReference type="EMBL" id="TCK85278.1"/>
    </source>
</evidence>
<evidence type="ECO:0000313" key="3">
    <source>
        <dbReference type="Proteomes" id="UP000294616"/>
    </source>
</evidence>
<dbReference type="EMBL" id="SMGO01000001">
    <property type="protein sequence ID" value="TCK85278.1"/>
    <property type="molecule type" value="Genomic_DNA"/>
</dbReference>
<reference evidence="2 3" key="1">
    <citation type="submission" date="2019-03" db="EMBL/GenBank/DDBJ databases">
        <title>Genomic Encyclopedia of Archaeal and Bacterial Type Strains, Phase II (KMG-II): from individual species to whole genera.</title>
        <authorList>
            <person name="Goeker M."/>
        </authorList>
    </citation>
    <scope>NUCLEOTIDE SEQUENCE [LARGE SCALE GENOMIC DNA]</scope>
    <source>
        <strain evidence="2 3">DSM 22554</strain>
    </source>
</reference>
<dbReference type="RefSeq" id="WP_132221357.1">
    <property type="nucleotide sequence ID" value="NZ_SMGO01000001.1"/>
</dbReference>
<sequence length="146" mass="16788">MKPILLSALSLLLLITACNTKDNSTKQLQDEVIAIHDEVMPMMATFTHTSIKIDSILNNWETIKLEHSEIDTTEQKAKLINLKKEIEASNDAMNDWMHELNLDYESMSETETQEYLQNERLKVQDINTRFKTVAEESASVLSIFNK</sequence>
<proteinExistence type="predicted"/>
<evidence type="ECO:0000256" key="1">
    <source>
        <dbReference type="SAM" id="SignalP"/>
    </source>
</evidence>
<evidence type="ECO:0008006" key="4">
    <source>
        <dbReference type="Google" id="ProtNLM"/>
    </source>
</evidence>
<feature type="signal peptide" evidence="1">
    <location>
        <begin position="1"/>
        <end position="20"/>
    </location>
</feature>
<dbReference type="PROSITE" id="PS51257">
    <property type="entry name" value="PROKAR_LIPOPROTEIN"/>
    <property type="match status" value="1"/>
</dbReference>
<comment type="caution">
    <text evidence="2">The sequence shown here is derived from an EMBL/GenBank/DDBJ whole genome shotgun (WGS) entry which is preliminary data.</text>
</comment>
<name>A0A4R1M081_9SPHI</name>
<protein>
    <recommendedName>
        <fullName evidence="4">Viral A-type inclusion protein</fullName>
    </recommendedName>
</protein>
<feature type="chain" id="PRO_5020621266" description="Viral A-type inclusion protein" evidence="1">
    <location>
        <begin position="21"/>
        <end position="146"/>
    </location>
</feature>
<organism evidence="2 3">
    <name type="scientific">Albibacterium bauzanense</name>
    <dbReference type="NCBI Taxonomy" id="653929"/>
    <lineage>
        <taxon>Bacteria</taxon>
        <taxon>Pseudomonadati</taxon>
        <taxon>Bacteroidota</taxon>
        <taxon>Sphingobacteriia</taxon>
        <taxon>Sphingobacteriales</taxon>
        <taxon>Sphingobacteriaceae</taxon>
        <taxon>Albibacterium</taxon>
    </lineage>
</organism>
<dbReference type="AlphaFoldDB" id="A0A4R1M081"/>
<dbReference type="Proteomes" id="UP000294616">
    <property type="component" value="Unassembled WGS sequence"/>
</dbReference>
<keyword evidence="3" id="KW-1185">Reference proteome</keyword>